<evidence type="ECO:0000259" key="3">
    <source>
        <dbReference type="PROSITE" id="PS50887"/>
    </source>
</evidence>
<feature type="domain" description="GGDEF" evidence="3">
    <location>
        <begin position="426"/>
        <end position="559"/>
    </location>
</feature>
<dbReference type="InterPro" id="IPR035965">
    <property type="entry name" value="PAS-like_dom_sf"/>
</dbReference>
<proteinExistence type="predicted"/>
<dbReference type="InterPro" id="IPR043128">
    <property type="entry name" value="Rev_trsase/Diguanyl_cyclase"/>
</dbReference>
<dbReference type="NCBIfam" id="TIGR00254">
    <property type="entry name" value="GGDEF"/>
    <property type="match status" value="1"/>
</dbReference>
<accession>A0A975NGE2</accession>
<dbReference type="Gene3D" id="3.20.20.450">
    <property type="entry name" value="EAL domain"/>
    <property type="match status" value="1"/>
</dbReference>
<dbReference type="PROSITE" id="PS50887">
    <property type="entry name" value="GGDEF"/>
    <property type="match status" value="1"/>
</dbReference>
<dbReference type="Proteomes" id="UP000680839">
    <property type="component" value="Chromosome"/>
</dbReference>
<keyword evidence="1" id="KW-0812">Transmembrane</keyword>
<dbReference type="InterPro" id="IPR029787">
    <property type="entry name" value="Nucleotide_cyclase"/>
</dbReference>
<dbReference type="SMART" id="SM00052">
    <property type="entry name" value="EAL"/>
    <property type="match status" value="1"/>
</dbReference>
<dbReference type="Pfam" id="PF12860">
    <property type="entry name" value="PAS_7"/>
    <property type="match status" value="1"/>
</dbReference>
<dbReference type="Gene3D" id="6.10.340.10">
    <property type="match status" value="1"/>
</dbReference>
<feature type="transmembrane region" description="Helical" evidence="1">
    <location>
        <begin position="192"/>
        <end position="214"/>
    </location>
</feature>
<sequence>MLSRLWRSIRYGIAAKFYLLTAIALAALAVLAAASTHFASQTRTAAERLYGEGVVGIQTVTELEVLFEQHRALITAAPALLDRSRIRNSRLAVAALNARIEESVRTQLSRSDATREILLQQIAAHVPTLSQAGDRVLMLAHNFAQEKALAVSEGEYAQAANVIQGAMEGRYQEQIRHVDREVHRLSEASSGLMLWVVASALVAFVLIGPVTLWAKHRILSRLGKITAVMHRLCNNELGVDVPYTKALDEMGDIARTIDVFKGNAIALGLTHLQLDAALNNMVQGLCMLDAQHRLVLCNDRFLEIFRLSRQDVTPGIGLFGLIQCIVSANGFPEGTAELFHEYYVARAFVDGSDSYQQEYPDGRVIAISRRELPGGGWVDTHEDITERRRAEKRIAYLAEYDTLTDLPNRNLFQRNLTEALEVADTDQLAIFCLDLDGFKTVNDMFGHSIGDELLRQVARRLQHCVGEQGMVARLGGDEFAILQRGQPQPHGANTLALTVTEALEAPYDLAGNHAVVGASIGIANFPGDASSSDELLKCADMALYSAKADGRGICRFFEPEMNARVKARRRLEVDLRAAIAGKQFEMFYQPVVSVDSNEVIAFEALIRWRHPDRGMISPAEFIPVAEETGLIIPLGEWILRQVCTDALSWPRNIRVAVNLSPVQFRSPNLVQTVFTALAVSHLEPGRLELEITETTLLQDSEAILERLHQLKSYGVQISMDDFGTGYSSLSYLRSFPFDKIKIDQSFVRGLGKLQDSLAIIRAVISLGKNLGMTTNAEGVETADQLRILKEELCDEVQGFLFSPAVPLKETHRLLGLSRSSAVIVA</sequence>
<dbReference type="SMART" id="SM00267">
    <property type="entry name" value="GGDEF"/>
    <property type="match status" value="1"/>
</dbReference>
<dbReference type="InterPro" id="IPR035919">
    <property type="entry name" value="EAL_sf"/>
</dbReference>
<keyword evidence="1" id="KW-0472">Membrane</keyword>
<reference evidence="4" key="1">
    <citation type="submission" date="2021-06" db="EMBL/GenBank/DDBJ databases">
        <title>Bradyrhizobium sp. S2-20-1 Genome sequencing.</title>
        <authorList>
            <person name="Jin L."/>
        </authorList>
    </citation>
    <scope>NUCLEOTIDE SEQUENCE</scope>
    <source>
        <strain evidence="4">S2-20-1</strain>
    </source>
</reference>
<dbReference type="PANTHER" id="PTHR44757">
    <property type="entry name" value="DIGUANYLATE CYCLASE DGCP"/>
    <property type="match status" value="1"/>
</dbReference>
<feature type="domain" description="EAL" evidence="2">
    <location>
        <begin position="568"/>
        <end position="818"/>
    </location>
</feature>
<protein>
    <submittedName>
        <fullName evidence="4">EAL domain-containing protein</fullName>
    </submittedName>
</protein>
<dbReference type="Gene3D" id="3.30.450.20">
    <property type="entry name" value="PAS domain"/>
    <property type="match status" value="1"/>
</dbReference>
<dbReference type="PANTHER" id="PTHR44757:SF2">
    <property type="entry name" value="BIOFILM ARCHITECTURE MAINTENANCE PROTEIN MBAA"/>
    <property type="match status" value="1"/>
</dbReference>
<dbReference type="InterPro" id="IPR000160">
    <property type="entry name" value="GGDEF_dom"/>
</dbReference>
<dbReference type="EMBL" id="CP076134">
    <property type="protein sequence ID" value="QWG14360.1"/>
    <property type="molecule type" value="Genomic_DNA"/>
</dbReference>
<evidence type="ECO:0000256" key="1">
    <source>
        <dbReference type="SAM" id="Phobius"/>
    </source>
</evidence>
<keyword evidence="1" id="KW-1133">Transmembrane helix</keyword>
<dbReference type="Gene3D" id="3.30.70.270">
    <property type="match status" value="1"/>
</dbReference>
<dbReference type="Pfam" id="PF00990">
    <property type="entry name" value="GGDEF"/>
    <property type="match status" value="1"/>
</dbReference>
<dbReference type="InterPro" id="IPR001633">
    <property type="entry name" value="EAL_dom"/>
</dbReference>
<evidence type="ECO:0000313" key="4">
    <source>
        <dbReference type="EMBL" id="QWG14360.1"/>
    </source>
</evidence>
<dbReference type="InterPro" id="IPR052155">
    <property type="entry name" value="Biofilm_reg_signaling"/>
</dbReference>
<evidence type="ECO:0000313" key="5">
    <source>
        <dbReference type="Proteomes" id="UP000680839"/>
    </source>
</evidence>
<dbReference type="SUPFAM" id="SSF55785">
    <property type="entry name" value="PYP-like sensor domain (PAS domain)"/>
    <property type="match status" value="1"/>
</dbReference>
<dbReference type="AlphaFoldDB" id="A0A975NGE2"/>
<dbReference type="SUPFAM" id="SSF55073">
    <property type="entry name" value="Nucleotide cyclase"/>
    <property type="match status" value="1"/>
</dbReference>
<dbReference type="SUPFAM" id="SSF141868">
    <property type="entry name" value="EAL domain-like"/>
    <property type="match status" value="1"/>
</dbReference>
<gene>
    <name evidence="4" type="ORF">KMZ29_06700</name>
</gene>
<dbReference type="CDD" id="cd01948">
    <property type="entry name" value="EAL"/>
    <property type="match status" value="1"/>
</dbReference>
<dbReference type="RefSeq" id="WP_215622989.1">
    <property type="nucleotide sequence ID" value="NZ_CP076134.1"/>
</dbReference>
<dbReference type="PROSITE" id="PS50883">
    <property type="entry name" value="EAL"/>
    <property type="match status" value="1"/>
</dbReference>
<dbReference type="CDD" id="cd01949">
    <property type="entry name" value="GGDEF"/>
    <property type="match status" value="1"/>
</dbReference>
<name>A0A975NGE2_9BRAD</name>
<evidence type="ECO:0000259" key="2">
    <source>
        <dbReference type="PROSITE" id="PS50883"/>
    </source>
</evidence>
<organism evidence="4 5">
    <name type="scientific">Bradyrhizobium sediminis</name>
    <dbReference type="NCBI Taxonomy" id="2840469"/>
    <lineage>
        <taxon>Bacteria</taxon>
        <taxon>Pseudomonadati</taxon>
        <taxon>Pseudomonadota</taxon>
        <taxon>Alphaproteobacteria</taxon>
        <taxon>Hyphomicrobiales</taxon>
        <taxon>Nitrobacteraceae</taxon>
        <taxon>Bradyrhizobium</taxon>
    </lineage>
</organism>
<dbReference type="Pfam" id="PF00563">
    <property type="entry name" value="EAL"/>
    <property type="match status" value="1"/>
</dbReference>